<dbReference type="Proteomes" id="UP000887575">
    <property type="component" value="Unassembled WGS sequence"/>
</dbReference>
<dbReference type="WBParaSite" id="MBELARI_LOCUS20643">
    <property type="protein sequence ID" value="MBELARI_LOCUS20643"/>
    <property type="gene ID" value="MBELARI_LOCUS20643"/>
</dbReference>
<evidence type="ECO:0000313" key="3">
    <source>
        <dbReference type="WBParaSite" id="MBELARI_LOCUS20643"/>
    </source>
</evidence>
<feature type="region of interest" description="Disordered" evidence="1">
    <location>
        <begin position="1"/>
        <end position="24"/>
    </location>
</feature>
<keyword evidence="2" id="KW-1185">Reference proteome</keyword>
<dbReference type="GO" id="GO:0042981">
    <property type="term" value="P:regulation of apoptotic process"/>
    <property type="evidence" value="ECO:0007669"/>
    <property type="project" value="InterPro"/>
</dbReference>
<dbReference type="InterPro" id="IPR008477">
    <property type="entry name" value="TNFAIP8-like"/>
</dbReference>
<accession>A0AAF3F2P8</accession>
<sequence length="220" mass="24862">MDSFKSHSFNSFNHSQQSITSHSRQPFGNLANNFEEKGFSSASLSLRAQKKLASHFANRFFVKPFITPNSAQFLDLLCSILARFYSKKDAEKTIKSVIKLTVKLCVISRSSNLEECQQKSFAQTQRFLHSLALTISSFYKLKGSYDLSFLLTQFSQLKDSLEPLIKTSLSEKSQKRFCEIFQSLSNPDFLDSLFTADAKINDSLPKIAATIDKLLENGDI</sequence>
<dbReference type="InterPro" id="IPR038355">
    <property type="entry name" value="TNFAIP8_sf"/>
</dbReference>
<dbReference type="Gene3D" id="1.20.1440.160">
    <property type="entry name" value="Tumor necrosis factor alpha-induced protein 8-like"/>
    <property type="match status" value="1"/>
</dbReference>
<protein>
    <recommendedName>
        <fullName evidence="4">Tumor necrosis factor alpha-induced protein 8</fullName>
    </recommendedName>
</protein>
<evidence type="ECO:0000256" key="1">
    <source>
        <dbReference type="SAM" id="MobiDB-lite"/>
    </source>
</evidence>
<dbReference type="GO" id="GO:0005737">
    <property type="term" value="C:cytoplasm"/>
    <property type="evidence" value="ECO:0007669"/>
    <property type="project" value="TreeGrafter"/>
</dbReference>
<feature type="compositionally biased region" description="Low complexity" evidence="1">
    <location>
        <begin position="1"/>
        <end position="18"/>
    </location>
</feature>
<evidence type="ECO:0008006" key="4">
    <source>
        <dbReference type="Google" id="ProtNLM"/>
    </source>
</evidence>
<dbReference type="PANTHER" id="PTHR12757:SF1">
    <property type="entry name" value="PROTEIN SALIVARY GLANDS MARRED"/>
    <property type="match status" value="1"/>
</dbReference>
<name>A0AAF3F2P8_9BILA</name>
<proteinExistence type="predicted"/>
<organism evidence="2 3">
    <name type="scientific">Mesorhabditis belari</name>
    <dbReference type="NCBI Taxonomy" id="2138241"/>
    <lineage>
        <taxon>Eukaryota</taxon>
        <taxon>Metazoa</taxon>
        <taxon>Ecdysozoa</taxon>
        <taxon>Nematoda</taxon>
        <taxon>Chromadorea</taxon>
        <taxon>Rhabditida</taxon>
        <taxon>Rhabditina</taxon>
        <taxon>Rhabditomorpha</taxon>
        <taxon>Rhabditoidea</taxon>
        <taxon>Rhabditidae</taxon>
        <taxon>Mesorhabditinae</taxon>
        <taxon>Mesorhabditis</taxon>
    </lineage>
</organism>
<dbReference type="Pfam" id="PF05527">
    <property type="entry name" value="TNFAIP8"/>
    <property type="match status" value="1"/>
</dbReference>
<dbReference type="PANTHER" id="PTHR12757">
    <property type="entry name" value="TUMOR NECROSIS FACTOR INDUCED PROTEIN"/>
    <property type="match status" value="1"/>
</dbReference>
<evidence type="ECO:0000313" key="2">
    <source>
        <dbReference type="Proteomes" id="UP000887575"/>
    </source>
</evidence>
<dbReference type="AlphaFoldDB" id="A0AAF3F2P8"/>
<reference evidence="3" key="1">
    <citation type="submission" date="2024-02" db="UniProtKB">
        <authorList>
            <consortium name="WormBaseParasite"/>
        </authorList>
    </citation>
    <scope>IDENTIFICATION</scope>
</reference>